<evidence type="ECO:0000313" key="3">
    <source>
        <dbReference type="EMBL" id="MDQ6405824.1"/>
    </source>
</evidence>
<name>A0AAP5B9B2_9BURK</name>
<dbReference type="EMBL" id="JAMXWF010000001">
    <property type="protein sequence ID" value="MDQ6405824.1"/>
    <property type="molecule type" value="Genomic_DNA"/>
</dbReference>
<dbReference type="AlphaFoldDB" id="A0AAP5B9B2"/>
<dbReference type="Proteomes" id="UP001242288">
    <property type="component" value="Unassembled WGS sequence"/>
</dbReference>
<comment type="caution">
    <text evidence="3">The sequence shown here is derived from an EMBL/GenBank/DDBJ whole genome shotgun (WGS) entry which is preliminary data.</text>
</comment>
<keyword evidence="4" id="KW-1185">Reference proteome</keyword>
<evidence type="ECO:0000313" key="5">
    <source>
        <dbReference type="Proteomes" id="UP001242288"/>
    </source>
</evidence>
<evidence type="ECO:0000313" key="2">
    <source>
        <dbReference type="EMBL" id="MCX4143990.1"/>
    </source>
</evidence>
<gene>
    <name evidence="3" type="ORF">NIE36_01190</name>
    <name evidence="2" type="ORF">OSB80_01190</name>
</gene>
<dbReference type="EMBL" id="JAPKHW010000001">
    <property type="protein sequence ID" value="MCX4143990.1"/>
    <property type="molecule type" value="Genomic_DNA"/>
</dbReference>
<feature type="region of interest" description="Disordered" evidence="1">
    <location>
        <begin position="321"/>
        <end position="366"/>
    </location>
</feature>
<sequence>MTRPLALIEGDLTIPLPRPFDGLPPPFGTRRRVMREAVQQAVEQVAKPARAFLFPPGAKHILFYKAPPQRVDNGRWDAALAEAKRYLEMSTTTRPRSSRSDHLLAASIFAGCTIALTWLLVTCSMKEAEKVKTASVTPAVAAWQAEIAAGKPAAETVVASAVPAASASVDAAAKTHVAQAVPVSPAMPKPDEPLPPVSPAAPKQAVQVTAVASAAPAAASASLVVETGPLSSVVPKQVAQVLPKQTVQVIARDGEAGTPPAKPAKRVKVARLSEAHVNERMAMSRATHPATQPAISKQPEWTAGASRLHDNVSTDDAPWRNWSAQQHRPSPTIRAATPLDNSWNDHMTQRRITDDPAAFHTGGSRQ</sequence>
<organism evidence="3 5">
    <name type="scientific">Paraburkholderia madseniana</name>
    <dbReference type="NCBI Taxonomy" id="2599607"/>
    <lineage>
        <taxon>Bacteria</taxon>
        <taxon>Pseudomonadati</taxon>
        <taxon>Pseudomonadota</taxon>
        <taxon>Betaproteobacteria</taxon>
        <taxon>Burkholderiales</taxon>
        <taxon>Burkholderiaceae</taxon>
        <taxon>Paraburkholderia</taxon>
    </lineage>
</organism>
<protein>
    <submittedName>
        <fullName evidence="3">Uncharacterized protein</fullName>
    </submittedName>
</protein>
<proteinExistence type="predicted"/>
<accession>A0AAP5B9B2</accession>
<reference evidence="3" key="1">
    <citation type="submission" date="2022-06" db="EMBL/GenBank/DDBJ databases">
        <title>PHB producers.</title>
        <authorList>
            <person name="Besaury L."/>
        </authorList>
    </citation>
    <scope>NUCLEOTIDE SEQUENCE</scope>
    <source>
        <strain evidence="3 4">SEWS6</strain>
    </source>
</reference>
<evidence type="ECO:0000313" key="4">
    <source>
        <dbReference type="Proteomes" id="UP001209412"/>
    </source>
</evidence>
<evidence type="ECO:0000256" key="1">
    <source>
        <dbReference type="SAM" id="MobiDB-lite"/>
    </source>
</evidence>
<dbReference type="RefSeq" id="WP_266237867.1">
    <property type="nucleotide sequence ID" value="NZ_JAMXWF010000001.1"/>
</dbReference>
<dbReference type="Proteomes" id="UP001209412">
    <property type="component" value="Unassembled WGS sequence"/>
</dbReference>